<organism evidence="1 2">
    <name type="scientific">Plasmopara halstedii</name>
    <name type="common">Downy mildew of sunflower</name>
    <dbReference type="NCBI Taxonomy" id="4781"/>
    <lineage>
        <taxon>Eukaryota</taxon>
        <taxon>Sar</taxon>
        <taxon>Stramenopiles</taxon>
        <taxon>Oomycota</taxon>
        <taxon>Peronosporomycetes</taxon>
        <taxon>Peronosporales</taxon>
        <taxon>Peronosporaceae</taxon>
        <taxon>Plasmopara</taxon>
    </lineage>
</organism>
<protein>
    <submittedName>
        <fullName evidence="1">Uncharacterized protein</fullName>
    </submittedName>
</protein>
<evidence type="ECO:0000313" key="1">
    <source>
        <dbReference type="EMBL" id="CEG43865.1"/>
    </source>
</evidence>
<reference evidence="2" key="1">
    <citation type="submission" date="2014-09" db="EMBL/GenBank/DDBJ databases">
        <authorList>
            <person name="Sharma Rahul"/>
            <person name="Thines Marco"/>
        </authorList>
    </citation>
    <scope>NUCLEOTIDE SEQUENCE [LARGE SCALE GENOMIC DNA]</scope>
</reference>
<keyword evidence="2" id="KW-1185">Reference proteome</keyword>
<sequence>MAANCPPKVKSPEQFSGNCSLDDQIINARSGIGVSHKQSQPPTAESHVPKALQYTKDTVISEHFTLSLWHSRLPASGSSINLTGSPIFTPFSQE</sequence>
<evidence type="ECO:0000313" key="2">
    <source>
        <dbReference type="Proteomes" id="UP000054928"/>
    </source>
</evidence>
<proteinExistence type="predicted"/>
<accession>A0A0P1AQW0</accession>
<dbReference type="Proteomes" id="UP000054928">
    <property type="component" value="Unassembled WGS sequence"/>
</dbReference>
<dbReference type="EMBL" id="CCYD01000810">
    <property type="protein sequence ID" value="CEG43865.1"/>
    <property type="molecule type" value="Genomic_DNA"/>
</dbReference>
<dbReference type="RefSeq" id="XP_024580234.1">
    <property type="nucleotide sequence ID" value="XM_024729903.1"/>
</dbReference>
<dbReference type="AlphaFoldDB" id="A0A0P1AQW0"/>
<dbReference type="GeneID" id="36409208"/>
<name>A0A0P1AQW0_PLAHL</name>